<evidence type="ECO:0000256" key="4">
    <source>
        <dbReference type="ARBA" id="ARBA00022989"/>
    </source>
</evidence>
<dbReference type="PANTHER" id="PTHR32322:SF9">
    <property type="entry name" value="AMINO-ACID METABOLITE EFFLUX PUMP-RELATED"/>
    <property type="match status" value="1"/>
</dbReference>
<comment type="caution">
    <text evidence="8">The sequence shown here is derived from an EMBL/GenBank/DDBJ whole genome shotgun (WGS) entry which is preliminary data.</text>
</comment>
<dbReference type="AlphaFoldDB" id="A0A2T2WVR5"/>
<comment type="similarity">
    <text evidence="2">Belongs to the EamA transporter family.</text>
</comment>
<dbReference type="GO" id="GO:0016020">
    <property type="term" value="C:membrane"/>
    <property type="evidence" value="ECO:0007669"/>
    <property type="project" value="UniProtKB-SubCell"/>
</dbReference>
<evidence type="ECO:0000259" key="7">
    <source>
        <dbReference type="Pfam" id="PF00892"/>
    </source>
</evidence>
<keyword evidence="4 6" id="KW-1133">Transmembrane helix</keyword>
<feature type="transmembrane region" description="Helical" evidence="6">
    <location>
        <begin position="180"/>
        <end position="202"/>
    </location>
</feature>
<feature type="transmembrane region" description="Helical" evidence="6">
    <location>
        <begin position="122"/>
        <end position="141"/>
    </location>
</feature>
<evidence type="ECO:0000256" key="1">
    <source>
        <dbReference type="ARBA" id="ARBA00004141"/>
    </source>
</evidence>
<dbReference type="PANTHER" id="PTHR32322">
    <property type="entry name" value="INNER MEMBRANE TRANSPORTER"/>
    <property type="match status" value="1"/>
</dbReference>
<dbReference type="Proteomes" id="UP000242699">
    <property type="component" value="Unassembled WGS sequence"/>
</dbReference>
<dbReference type="InterPro" id="IPR000620">
    <property type="entry name" value="EamA_dom"/>
</dbReference>
<gene>
    <name evidence="8" type="ORF">C7B43_14070</name>
</gene>
<feature type="transmembrane region" description="Helical" evidence="6">
    <location>
        <begin position="91"/>
        <end position="113"/>
    </location>
</feature>
<dbReference type="InterPro" id="IPR037185">
    <property type="entry name" value="EmrE-like"/>
</dbReference>
<keyword evidence="5 6" id="KW-0472">Membrane</keyword>
<feature type="transmembrane region" description="Helical" evidence="6">
    <location>
        <begin position="38"/>
        <end position="55"/>
    </location>
</feature>
<sequence length="295" mass="31917">MNAKDIAVLVLLAALWGGSFLFMRVASPVLGPVVLIDLRVLIAGFTLLLYARALHHRVRLLHKWKEYFLLGSLNAAIPFCLIASAELILPASWAAILNAVTPLFTAIVAYGWVKEPVTKRKLIGLVLGVIGVAVLVGWNSQPVNERVILAVFFSLTAALFYGIGGVYTRVGFPGEKPLDLAIGQQLAAGVILIPLALFFVPHQMPGSAVIWSVIGLALLSTSLAYPLYFRLIRSVGPVKTLEVTFLVPVFGVFWGWLILREAVSAGTFFGLVVILLSVAFVTGAGTKTRVVRQRM</sequence>
<protein>
    <submittedName>
        <fullName evidence="8">EamA family transporter</fullName>
    </submittedName>
</protein>
<dbReference type="InterPro" id="IPR050638">
    <property type="entry name" value="AA-Vitamin_Transporters"/>
</dbReference>
<dbReference type="SUPFAM" id="SSF103481">
    <property type="entry name" value="Multidrug resistance efflux transporter EmrE"/>
    <property type="match status" value="2"/>
</dbReference>
<comment type="subcellular location">
    <subcellularLocation>
        <location evidence="1">Membrane</location>
        <topology evidence="1">Multi-pass membrane protein</topology>
    </subcellularLocation>
</comment>
<organism evidence="8 9">
    <name type="scientific">Sulfobacillus benefaciens</name>
    <dbReference type="NCBI Taxonomy" id="453960"/>
    <lineage>
        <taxon>Bacteria</taxon>
        <taxon>Bacillati</taxon>
        <taxon>Bacillota</taxon>
        <taxon>Clostridia</taxon>
        <taxon>Eubacteriales</taxon>
        <taxon>Clostridiales Family XVII. Incertae Sedis</taxon>
        <taxon>Sulfobacillus</taxon>
    </lineage>
</organism>
<feature type="transmembrane region" description="Helical" evidence="6">
    <location>
        <begin position="67"/>
        <end position="85"/>
    </location>
</feature>
<keyword evidence="3 6" id="KW-0812">Transmembrane</keyword>
<feature type="domain" description="EamA" evidence="7">
    <location>
        <begin position="8"/>
        <end position="136"/>
    </location>
</feature>
<feature type="domain" description="EamA" evidence="7">
    <location>
        <begin position="149"/>
        <end position="282"/>
    </location>
</feature>
<evidence type="ECO:0000313" key="8">
    <source>
        <dbReference type="EMBL" id="PSR26328.1"/>
    </source>
</evidence>
<dbReference type="Gene3D" id="1.10.3730.20">
    <property type="match status" value="1"/>
</dbReference>
<name>A0A2T2WVR5_9FIRM</name>
<accession>A0A2T2WVR5</accession>
<evidence type="ECO:0000256" key="2">
    <source>
        <dbReference type="ARBA" id="ARBA00007362"/>
    </source>
</evidence>
<evidence type="ECO:0000256" key="5">
    <source>
        <dbReference type="ARBA" id="ARBA00023136"/>
    </source>
</evidence>
<feature type="transmembrane region" description="Helical" evidence="6">
    <location>
        <begin position="208"/>
        <end position="228"/>
    </location>
</feature>
<feature type="transmembrane region" description="Helical" evidence="6">
    <location>
        <begin position="265"/>
        <end position="285"/>
    </location>
</feature>
<evidence type="ECO:0000256" key="6">
    <source>
        <dbReference type="SAM" id="Phobius"/>
    </source>
</evidence>
<evidence type="ECO:0000313" key="9">
    <source>
        <dbReference type="Proteomes" id="UP000242699"/>
    </source>
</evidence>
<evidence type="ECO:0000256" key="3">
    <source>
        <dbReference type="ARBA" id="ARBA00022692"/>
    </source>
</evidence>
<reference evidence="8 9" key="1">
    <citation type="journal article" date="2014" name="BMC Genomics">
        <title>Comparison of environmental and isolate Sulfobacillus genomes reveals diverse carbon, sulfur, nitrogen, and hydrogen metabolisms.</title>
        <authorList>
            <person name="Justice N.B."/>
            <person name="Norman A."/>
            <person name="Brown C.T."/>
            <person name="Singh A."/>
            <person name="Thomas B.C."/>
            <person name="Banfield J.F."/>
        </authorList>
    </citation>
    <scope>NUCLEOTIDE SEQUENCE [LARGE SCALE GENOMIC DNA]</scope>
    <source>
        <strain evidence="8">AMDSBA1</strain>
    </source>
</reference>
<feature type="transmembrane region" description="Helical" evidence="6">
    <location>
        <begin position="147"/>
        <end position="168"/>
    </location>
</feature>
<proteinExistence type="inferred from homology"/>
<dbReference type="Pfam" id="PF00892">
    <property type="entry name" value="EamA"/>
    <property type="match status" value="2"/>
</dbReference>
<dbReference type="EMBL" id="PXYT01000037">
    <property type="protein sequence ID" value="PSR26328.1"/>
    <property type="molecule type" value="Genomic_DNA"/>
</dbReference>
<feature type="transmembrane region" description="Helical" evidence="6">
    <location>
        <begin position="240"/>
        <end position="259"/>
    </location>
</feature>